<reference evidence="8" key="1">
    <citation type="submission" date="2019-01" db="EMBL/GenBank/DDBJ databases">
        <title>Gri0909 isolated from a small marine red alga.</title>
        <authorList>
            <person name="Kim J."/>
            <person name="Jeong S.E."/>
            <person name="Jeon C.O."/>
        </authorList>
    </citation>
    <scope>NUCLEOTIDE SEQUENCE [LARGE SCALE GENOMIC DNA]</scope>
    <source>
        <strain evidence="8">Gri0909</strain>
    </source>
</reference>
<dbReference type="PROSITE" id="PS50885">
    <property type="entry name" value="HAMP"/>
    <property type="match status" value="1"/>
</dbReference>
<evidence type="ECO:0000259" key="5">
    <source>
        <dbReference type="PROSITE" id="PS50111"/>
    </source>
</evidence>
<feature type="domain" description="HAMP" evidence="6">
    <location>
        <begin position="344"/>
        <end position="397"/>
    </location>
</feature>
<dbReference type="Pfam" id="PF00672">
    <property type="entry name" value="HAMP"/>
    <property type="match status" value="1"/>
</dbReference>
<dbReference type="Pfam" id="PF00015">
    <property type="entry name" value="MCPsignal"/>
    <property type="match status" value="1"/>
</dbReference>
<dbReference type="RefSeq" id="WP_127767166.1">
    <property type="nucleotide sequence ID" value="NZ_SADE01000003.1"/>
</dbReference>
<proteinExistence type="inferred from homology"/>
<dbReference type="Proteomes" id="UP000287447">
    <property type="component" value="Unassembled WGS sequence"/>
</dbReference>
<evidence type="ECO:0000259" key="6">
    <source>
        <dbReference type="PROSITE" id="PS50885"/>
    </source>
</evidence>
<organism evidence="7 8">
    <name type="scientific">Hwanghaeella grinnelliae</name>
    <dbReference type="NCBI Taxonomy" id="2500179"/>
    <lineage>
        <taxon>Bacteria</taxon>
        <taxon>Pseudomonadati</taxon>
        <taxon>Pseudomonadota</taxon>
        <taxon>Alphaproteobacteria</taxon>
        <taxon>Rhodospirillales</taxon>
        <taxon>Rhodospirillaceae</taxon>
        <taxon>Hwanghaeella</taxon>
    </lineage>
</organism>
<dbReference type="GO" id="GO:0016020">
    <property type="term" value="C:membrane"/>
    <property type="evidence" value="ECO:0007669"/>
    <property type="project" value="InterPro"/>
</dbReference>
<name>A0A3S2Y1A0_9PROT</name>
<dbReference type="SUPFAM" id="SSF58104">
    <property type="entry name" value="Methyl-accepting chemotaxis protein (MCP) signaling domain"/>
    <property type="match status" value="1"/>
</dbReference>
<dbReference type="SMART" id="SM00283">
    <property type="entry name" value="MA"/>
    <property type="match status" value="1"/>
</dbReference>
<gene>
    <name evidence="7" type="ORF">EOI86_18885</name>
</gene>
<evidence type="ECO:0000256" key="2">
    <source>
        <dbReference type="ARBA" id="ARBA00029447"/>
    </source>
</evidence>
<comment type="caution">
    <text evidence="7">The sequence shown here is derived from an EMBL/GenBank/DDBJ whole genome shotgun (WGS) entry which is preliminary data.</text>
</comment>
<dbReference type="CDD" id="cd06225">
    <property type="entry name" value="HAMP"/>
    <property type="match status" value="1"/>
</dbReference>
<evidence type="ECO:0000313" key="7">
    <source>
        <dbReference type="EMBL" id="RVU34902.1"/>
    </source>
</evidence>
<feature type="domain" description="Methyl-accepting transducer" evidence="5">
    <location>
        <begin position="424"/>
        <end position="667"/>
    </location>
</feature>
<dbReference type="AlphaFoldDB" id="A0A3S2Y1A0"/>
<protein>
    <submittedName>
        <fullName evidence="7">Methyl-accepting chemotaxis protein</fullName>
    </submittedName>
</protein>
<evidence type="ECO:0000256" key="3">
    <source>
        <dbReference type="PROSITE-ProRule" id="PRU00284"/>
    </source>
</evidence>
<feature type="compositionally biased region" description="Polar residues" evidence="4">
    <location>
        <begin position="668"/>
        <end position="679"/>
    </location>
</feature>
<evidence type="ECO:0000313" key="8">
    <source>
        <dbReference type="Proteomes" id="UP000287447"/>
    </source>
</evidence>
<dbReference type="EMBL" id="SADE01000003">
    <property type="protein sequence ID" value="RVU34902.1"/>
    <property type="molecule type" value="Genomic_DNA"/>
</dbReference>
<keyword evidence="8" id="KW-1185">Reference proteome</keyword>
<dbReference type="Gene3D" id="1.10.287.950">
    <property type="entry name" value="Methyl-accepting chemotaxis protein"/>
    <property type="match status" value="1"/>
</dbReference>
<feature type="region of interest" description="Disordered" evidence="4">
    <location>
        <begin position="625"/>
        <end position="644"/>
    </location>
</feature>
<keyword evidence="1 3" id="KW-0807">Transducer</keyword>
<comment type="similarity">
    <text evidence="2">Belongs to the methyl-accepting chemotaxis (MCP) protein family.</text>
</comment>
<dbReference type="Gene3D" id="6.10.340.10">
    <property type="match status" value="1"/>
</dbReference>
<dbReference type="PANTHER" id="PTHR32089:SF112">
    <property type="entry name" value="LYSOZYME-LIKE PROTEIN-RELATED"/>
    <property type="match status" value="1"/>
</dbReference>
<sequence>MLLRHKITLLVASISLVMIVLSVFEAYSSYRQLEQQEASRRVNLIADHLLTAAGSWAVERGTTAGVLGGGGNPTAAQLETIRTRRESADTAMDAALNGLESWDGAGKLAESIHQLEDAHETLKQLRIRVDKMFAAQSVESDPTLRADWFPGITGVIMSSAALWDRAEIGLLGGLPASTILAVEMRQKTWQWAEFAGRERGRMAGIISSGNWMTAEQVSAIRDLARTMDAAIVELQTLSMEMPPEVVQRVEDAQKLYVTEIEPLREKVIKAGLSGQPYPVSGQEWFDTATKSISGVLAASKALRDYITGQIDSEIEDSWTRTGIALAVVIFSFLILGASWWMAKYRISRPVEEMVDVMKELAGGNLDVFVPEALNNDEIGQMAKSVYHFKQEMRANERYRNEQEAFRNKVMEEQTALLLRVADGFEAAVVSVANQLVSGTSELAQNASRVRTTAEDSANRGATVRDQAAHAASETLIVTSAAQELDAAIQEVSRQVSSAASLTQEANTLAATAAERVQQLNERSAAIRDVVSLIADIAEQTNLLALNATIEAARAGEHGKGFAVVANEVKTLASQTQKATDEITTQITTMLTEIGTTTDAVSAIAEKSTLVQETVQAIAASTEEQSATTREIASSMQTTSSTVEQVRSETETMAKLAAETGTAVNQVASSATELSASGETLKQESSKFLHRIRTQEEDEPRAA</sequence>
<dbReference type="SMART" id="SM00304">
    <property type="entry name" value="HAMP"/>
    <property type="match status" value="1"/>
</dbReference>
<evidence type="ECO:0000256" key="4">
    <source>
        <dbReference type="SAM" id="MobiDB-lite"/>
    </source>
</evidence>
<evidence type="ECO:0000256" key="1">
    <source>
        <dbReference type="ARBA" id="ARBA00023224"/>
    </source>
</evidence>
<dbReference type="OrthoDB" id="3378718at2"/>
<dbReference type="InterPro" id="IPR003660">
    <property type="entry name" value="HAMP_dom"/>
</dbReference>
<dbReference type="InterPro" id="IPR004089">
    <property type="entry name" value="MCPsignal_dom"/>
</dbReference>
<dbReference type="PROSITE" id="PS50111">
    <property type="entry name" value="CHEMOTAXIS_TRANSDUC_2"/>
    <property type="match status" value="1"/>
</dbReference>
<dbReference type="GO" id="GO:0007165">
    <property type="term" value="P:signal transduction"/>
    <property type="evidence" value="ECO:0007669"/>
    <property type="project" value="UniProtKB-KW"/>
</dbReference>
<feature type="region of interest" description="Disordered" evidence="4">
    <location>
        <begin position="668"/>
        <end position="702"/>
    </location>
</feature>
<dbReference type="PANTHER" id="PTHR32089">
    <property type="entry name" value="METHYL-ACCEPTING CHEMOTAXIS PROTEIN MCPB"/>
    <property type="match status" value="1"/>
</dbReference>
<accession>A0A3S2Y1A0</accession>